<evidence type="ECO:0000313" key="3">
    <source>
        <dbReference type="EMBL" id="GAM42773.1"/>
    </source>
</evidence>
<proteinExistence type="predicted"/>
<feature type="region of interest" description="Disordered" evidence="1">
    <location>
        <begin position="1"/>
        <end position="24"/>
    </location>
</feature>
<dbReference type="InterPro" id="IPR000073">
    <property type="entry name" value="AB_hydrolase_1"/>
</dbReference>
<accession>A0A478ED37</accession>
<name>A0A478ED37_TALPI</name>
<reference evidence="4" key="1">
    <citation type="journal article" date="2015" name="Genome Announc.">
        <title>Draft genome sequence of Talaromyces cellulolyticus strain Y-94, a source of lignocellulosic biomass-degrading enzymes.</title>
        <authorList>
            <person name="Fujii T."/>
            <person name="Koike H."/>
            <person name="Sawayama S."/>
            <person name="Yano S."/>
            <person name="Inoue H."/>
        </authorList>
    </citation>
    <scope>NUCLEOTIDE SEQUENCE [LARGE SCALE GENOMIC DNA]</scope>
    <source>
        <strain evidence="4">Y-94</strain>
    </source>
</reference>
<protein>
    <recommendedName>
        <fullName evidence="2">AB hydrolase-1 domain-containing protein</fullName>
    </recommendedName>
</protein>
<feature type="domain" description="AB hydrolase-1" evidence="2">
    <location>
        <begin position="75"/>
        <end position="185"/>
    </location>
</feature>
<dbReference type="PANTHER" id="PTHR43194">
    <property type="entry name" value="HYDROLASE ALPHA/BETA FOLD FAMILY"/>
    <property type="match status" value="1"/>
</dbReference>
<gene>
    <name evidence="3" type="ORF">TCE0_044f17054</name>
</gene>
<dbReference type="SUPFAM" id="SSF53474">
    <property type="entry name" value="alpha/beta-Hydrolases"/>
    <property type="match status" value="1"/>
</dbReference>
<organism evidence="3 4">
    <name type="scientific">Talaromyces pinophilus</name>
    <name type="common">Penicillium pinophilum</name>
    <dbReference type="NCBI Taxonomy" id="128442"/>
    <lineage>
        <taxon>Eukaryota</taxon>
        <taxon>Fungi</taxon>
        <taxon>Dikarya</taxon>
        <taxon>Ascomycota</taxon>
        <taxon>Pezizomycotina</taxon>
        <taxon>Eurotiomycetes</taxon>
        <taxon>Eurotiomycetidae</taxon>
        <taxon>Eurotiales</taxon>
        <taxon>Trichocomaceae</taxon>
        <taxon>Talaromyces</taxon>
        <taxon>Talaromyces sect. Talaromyces</taxon>
    </lineage>
</organism>
<dbReference type="PRINTS" id="PR00111">
    <property type="entry name" value="ABHYDROLASE"/>
</dbReference>
<evidence type="ECO:0000256" key="1">
    <source>
        <dbReference type="SAM" id="MobiDB-lite"/>
    </source>
</evidence>
<sequence length="329" mass="35679">MSNVLVLPRPAAKHTSDDHQQQPIQAPSEAAFVSAFGQLLPPASYLQTPIGRAAYYSLPPSSSTPTPTDSKIGRVVLVHGGQTPALGLLPLANALKSKFPNAHFVLIDLWGHGLSDTPLVAHEPALFHSLLESLLVHLEWPNAHFVGYSFGGATIAPFAAAYPHRVSSLALVAPAGLIKASKFDELANSYLRGGDGVSEEKVQEWVFETLEGGPLIVPADWKERVARGEVVAEAIRDWEIKHHRGHRASVVSMFRDGGVLDRQDAFVEAARTGIRNVSVVGEWDGWCKEKDLKEVGFGDVVVVPKVGHGLVRQRVPEVASVIERFWKGL</sequence>
<dbReference type="PANTHER" id="PTHR43194:SF2">
    <property type="entry name" value="PEROXISOMAL MEMBRANE PROTEIN LPX1"/>
    <property type="match status" value="1"/>
</dbReference>
<dbReference type="Proteomes" id="UP000053095">
    <property type="component" value="Unassembled WGS sequence"/>
</dbReference>
<dbReference type="EMBL" id="DF933840">
    <property type="protein sequence ID" value="GAM42773.1"/>
    <property type="molecule type" value="Genomic_DNA"/>
</dbReference>
<dbReference type="InterPro" id="IPR029058">
    <property type="entry name" value="AB_hydrolase_fold"/>
</dbReference>
<dbReference type="Pfam" id="PF00561">
    <property type="entry name" value="Abhydrolase_1"/>
    <property type="match status" value="1"/>
</dbReference>
<dbReference type="AlphaFoldDB" id="A0A478ED37"/>
<dbReference type="Gene3D" id="3.40.50.1820">
    <property type="entry name" value="alpha/beta hydrolase"/>
    <property type="match status" value="1"/>
</dbReference>
<evidence type="ECO:0000313" key="4">
    <source>
        <dbReference type="Proteomes" id="UP000053095"/>
    </source>
</evidence>
<dbReference type="InterPro" id="IPR050228">
    <property type="entry name" value="Carboxylesterase_BioH"/>
</dbReference>
<keyword evidence="4" id="KW-1185">Reference proteome</keyword>
<evidence type="ECO:0000259" key="2">
    <source>
        <dbReference type="Pfam" id="PF00561"/>
    </source>
</evidence>